<geneLocation type="plasmid" evidence="2">
    <name>pmppla107</name>
</geneLocation>
<organism evidence="1 2">
    <name type="scientific">Pseudomonas amygdali pv. lachrymans str. M301315</name>
    <dbReference type="NCBI Taxonomy" id="629260"/>
    <lineage>
        <taxon>Bacteria</taxon>
        <taxon>Pseudomonadati</taxon>
        <taxon>Pseudomonadota</taxon>
        <taxon>Gammaproteobacteria</taxon>
        <taxon>Pseudomonadales</taxon>
        <taxon>Pseudomonadaceae</taxon>
        <taxon>Pseudomonas</taxon>
        <taxon>Pseudomonas amygdali</taxon>
    </lineage>
</organism>
<dbReference type="GeneID" id="39473986"/>
<protein>
    <submittedName>
        <fullName evidence="1">Uncharacterized protein</fullName>
    </submittedName>
</protein>
<dbReference type="AlphaFoldDB" id="A0AAD0PWZ1"/>
<dbReference type="EMBL" id="CP031226">
    <property type="protein sequence ID" value="AXH60283.1"/>
    <property type="molecule type" value="Genomic_DNA"/>
</dbReference>
<sequence length="140" mass="15669">MINQAVAGDADRFKSMLEEVVEAHSLFSRIALNANGVPQLSANNPLHMGIFALFVEYMGDYANAPNLAKVLSVAPLTCKNWIKAHEASGLEIPWTFGKGTNRPHFEVKSWGFYNRECFEPIVPLVRAIVDAWIEHKNDNQ</sequence>
<keyword evidence="1" id="KW-0614">Plasmid</keyword>
<accession>A0AAD0PWZ1</accession>
<name>A0AAD0PWZ1_PSEAV</name>
<proteinExistence type="predicted"/>
<dbReference type="Proteomes" id="UP000006426">
    <property type="component" value="Plasmid pmppla107"/>
</dbReference>
<evidence type="ECO:0000313" key="2">
    <source>
        <dbReference type="Proteomes" id="UP000006426"/>
    </source>
</evidence>
<dbReference type="RefSeq" id="WP_005742586.1">
    <property type="nucleotide sequence ID" value="NZ_CP031226.1"/>
</dbReference>
<evidence type="ECO:0000313" key="1">
    <source>
        <dbReference type="EMBL" id="AXH60283.1"/>
    </source>
</evidence>
<reference evidence="1 2" key="1">
    <citation type="journal article" date="2011" name="PLoS Pathog.">
        <title>Dynamic evolution of pathogenicity revealed by sequencing and comparative genomics of 19 Pseudomonas syringae isolates.</title>
        <authorList>
            <person name="Baltrus D.A."/>
            <person name="Nishimura M.T."/>
            <person name="Romanchuk A."/>
            <person name="Chang J.H."/>
            <person name="Mukhtar M.S."/>
            <person name="Cherkis K."/>
            <person name="Roach J."/>
            <person name="Grant S.R."/>
            <person name="Jones C.D."/>
            <person name="Dangl J.L."/>
        </authorList>
    </citation>
    <scope>NUCLEOTIDE SEQUENCE [LARGE SCALE GENOMIC DNA]</scope>
    <source>
        <strain evidence="1 2">M301315</strain>
    </source>
</reference>
<gene>
    <name evidence="1" type="ORF">PLA107_034425</name>
</gene>